<dbReference type="GeneID" id="8681587"/>
<name>D1YZ78_METPS</name>
<dbReference type="eggNOG" id="arCOG00619">
    <property type="taxonomic scope" value="Archaea"/>
</dbReference>
<evidence type="ECO:0000259" key="3">
    <source>
        <dbReference type="Pfam" id="PF01645"/>
    </source>
</evidence>
<reference evidence="5" key="3">
    <citation type="journal article" date="2011" name="PLoS ONE">
        <title>Genome sequence of a mesophilic hydrogenotrophic methanogen Methanocella paludicola, the first cultivated representative of the order Methanocellales.</title>
        <authorList>
            <person name="Sakai S."/>
            <person name="Takaki Y."/>
            <person name="Shimamura S."/>
            <person name="Sekine M."/>
            <person name="Tajima T."/>
            <person name="Kosugi H."/>
            <person name="Ichikawa N."/>
            <person name="Tasumi E."/>
            <person name="Hiraki A.T."/>
            <person name="Shimizu A."/>
            <person name="Kato Y."/>
            <person name="Nishiko R."/>
            <person name="Mori K."/>
            <person name="Fujita N."/>
            <person name="Imachi H."/>
            <person name="Takai K."/>
        </authorList>
    </citation>
    <scope>NUCLEOTIDE SEQUENCE [LARGE SCALE GENOMIC DNA]</scope>
    <source>
        <strain evidence="5">DSM 17711 / JCM 13418 / NBRC 101707 / SANAE</strain>
    </source>
</reference>
<accession>D1YZ78</accession>
<dbReference type="GO" id="GO:0006537">
    <property type="term" value="P:glutamate biosynthetic process"/>
    <property type="evidence" value="ECO:0007669"/>
    <property type="project" value="InterPro"/>
</dbReference>
<dbReference type="InParanoid" id="D1YZ78"/>
<dbReference type="GO" id="GO:0015930">
    <property type="term" value="F:glutamate synthase activity"/>
    <property type="evidence" value="ECO:0007669"/>
    <property type="project" value="InterPro"/>
</dbReference>
<evidence type="ECO:0000313" key="5">
    <source>
        <dbReference type="Proteomes" id="UP000001882"/>
    </source>
</evidence>
<feature type="region of interest" description="Disordered" evidence="2">
    <location>
        <begin position="535"/>
        <end position="555"/>
    </location>
</feature>
<dbReference type="InterPro" id="IPR002932">
    <property type="entry name" value="Glu_synthdom"/>
</dbReference>
<protein>
    <recommendedName>
        <fullName evidence="3">Glutamate synthase domain-containing protein</fullName>
    </recommendedName>
</protein>
<gene>
    <name evidence="4" type="ordered locus">MCP_1678</name>
</gene>
<reference evidence="4 5" key="1">
    <citation type="journal article" date="2007" name="Appl. Environ. Microbiol.">
        <title>Isolation of key methanogens for global methane emission from rice paddy fields: a novel isolate affiliated with the clone cluster rice cluster I.</title>
        <authorList>
            <person name="Sakai S."/>
            <person name="Imachi H."/>
            <person name="Sekiguchi Y."/>
            <person name="Ohashi A."/>
            <person name="Harada H."/>
            <person name="Kamagata Y."/>
        </authorList>
    </citation>
    <scope>NUCLEOTIDE SEQUENCE [LARGE SCALE GENOMIC DNA]</scope>
    <source>
        <strain evidence="5">DSM 17711 / JCM 13418 / NBRC 101707 / SANAE</strain>
    </source>
</reference>
<reference evidence="4 5" key="2">
    <citation type="journal article" date="2008" name="Int. J. Syst. Evol. Microbiol.">
        <title>Methanocella paludicola gen. nov., sp. nov., a methane-producing archaeon, the first isolate of the lineage 'Rice Cluster I', and proposal of the new archaeal order Methanocellales ord. nov.</title>
        <authorList>
            <person name="Sakai S."/>
            <person name="Imachi H."/>
            <person name="Hanada S."/>
            <person name="Ohashi A."/>
            <person name="Harada H."/>
            <person name="Kamagata Y."/>
        </authorList>
    </citation>
    <scope>NUCLEOTIDE SEQUENCE [LARGE SCALE GENOMIC DNA]</scope>
    <source>
        <strain evidence="5">DSM 17711 / JCM 13418 / NBRC 101707 / SANAE</strain>
    </source>
</reference>
<feature type="domain" description="Glutamate synthase" evidence="3">
    <location>
        <begin position="286"/>
        <end position="391"/>
    </location>
</feature>
<dbReference type="RefSeq" id="WP_012900429.1">
    <property type="nucleotide sequence ID" value="NC_013665.1"/>
</dbReference>
<dbReference type="EMBL" id="AP011532">
    <property type="protein sequence ID" value="BAI61750.1"/>
    <property type="molecule type" value="Genomic_DNA"/>
</dbReference>
<keyword evidence="5" id="KW-1185">Reference proteome</keyword>
<dbReference type="Pfam" id="PF01645">
    <property type="entry name" value="Glu_synthase"/>
    <property type="match status" value="1"/>
</dbReference>
<dbReference type="KEGG" id="mpd:MCP_1678"/>
<sequence length="555" mass="60276">MSDLYANSRSTTDTAVRKKDVNPTSGMCPICIKDCKILCEVGKSALRGREVLYPDTESFGHSTASSNKDYGLDWSDFQILTEALGAKGIEPNSDVATFPNVDISTVAGGVHLSVPVFTAGLGSTAVAKNYWDGLAVGAAISGSMQVIGENVCGMDMDAVITKGKVTKSPDMDFRVKRFRDFWDGKNGNIVVQTNVEDQRLGTDVYALSKLEVDIIERKWGQGAKAIGGEVRIYDLKKAQELKKRGYIVIPDPEDPAVQKAFKDGAFKTFERHSRVGFPEFKGFVEDIEWLRDQGAKKVFLKTGAYRPATTAFTLKCASAAHIDLLTIDGAGGGTGMSPVPMMNDCSTPTVYLQAQVMNCVKIMKENGMYVPDIAFAGGFVNETQIFKSMAMSDLGSGPTVKAIAMARAPITAVMKATYFNELSKKNDLPSGFAKVYTSDPAKFMIAYNELEEKFGKDVKKLPLGAIGLYTYWHDRIGVGLQQLMAGSRKFKLDCIARSDIASISERATRVTGIPLISDIESDLMTRILLDGSSNGSAVKSKMTKKQSVAVKSRIK</sequence>
<comment type="similarity">
    <text evidence="1">Belongs to the glutamate synthase family.</text>
</comment>
<evidence type="ECO:0000256" key="1">
    <source>
        <dbReference type="ARBA" id="ARBA00009716"/>
    </source>
</evidence>
<proteinExistence type="inferred from homology"/>
<dbReference type="STRING" id="304371.MCP_1678"/>
<evidence type="ECO:0000313" key="4">
    <source>
        <dbReference type="EMBL" id="BAI61750.1"/>
    </source>
</evidence>
<dbReference type="AlphaFoldDB" id="D1YZ78"/>
<dbReference type="Proteomes" id="UP000001882">
    <property type="component" value="Chromosome"/>
</dbReference>
<organism evidence="4 5">
    <name type="scientific">Methanocella paludicola (strain DSM 17711 / JCM 13418 / NBRC 101707 / SANAE)</name>
    <dbReference type="NCBI Taxonomy" id="304371"/>
    <lineage>
        <taxon>Archaea</taxon>
        <taxon>Methanobacteriati</taxon>
        <taxon>Methanobacteriota</taxon>
        <taxon>Stenosarchaea group</taxon>
        <taxon>Methanomicrobia</taxon>
        <taxon>Methanocellales</taxon>
        <taxon>Methanocellaceae</taxon>
        <taxon>Methanocella</taxon>
    </lineage>
</organism>
<evidence type="ECO:0000256" key="2">
    <source>
        <dbReference type="SAM" id="MobiDB-lite"/>
    </source>
</evidence>
<dbReference type="PATRIC" id="fig|304371.9.peg.1711"/>
<dbReference type="OrthoDB" id="358650at2157"/>
<dbReference type="Gene3D" id="3.20.20.70">
    <property type="entry name" value="Aldolase class I"/>
    <property type="match status" value="1"/>
</dbReference>
<dbReference type="SUPFAM" id="SSF51395">
    <property type="entry name" value="FMN-linked oxidoreductases"/>
    <property type="match status" value="1"/>
</dbReference>
<dbReference type="InterPro" id="IPR013785">
    <property type="entry name" value="Aldolase_TIM"/>
</dbReference>